<evidence type="ECO:0000313" key="2">
    <source>
        <dbReference type="EMBL" id="OOZ37038.1"/>
    </source>
</evidence>
<evidence type="ECO:0000256" key="1">
    <source>
        <dbReference type="SAM" id="MobiDB-lite"/>
    </source>
</evidence>
<organism evidence="2 3">
    <name type="scientific">Solemya velesiana gill symbiont</name>
    <dbReference type="NCBI Taxonomy" id="1918948"/>
    <lineage>
        <taxon>Bacteria</taxon>
        <taxon>Pseudomonadati</taxon>
        <taxon>Pseudomonadota</taxon>
        <taxon>Gammaproteobacteria</taxon>
        <taxon>sulfur-oxidizing symbionts</taxon>
    </lineage>
</organism>
<accession>A0A1T2KW05</accession>
<evidence type="ECO:0000313" key="3">
    <source>
        <dbReference type="Proteomes" id="UP000190896"/>
    </source>
</evidence>
<sequence length="127" mass="14254">MVVRLEPEDSSADAQSAVTEQERVMVKSQSGESLDGEETRILSPHEDRFVAETQFIAYQAEASCSEPEPGAFDPDKTQRLIKSQSTQPQVLPPRPTPIRPPFWERLMTGPTLWVLFSIFCFSLGTQL</sequence>
<proteinExistence type="predicted"/>
<dbReference type="Proteomes" id="UP000190896">
    <property type="component" value="Unassembled WGS sequence"/>
</dbReference>
<gene>
    <name evidence="2" type="ORF">BOW51_04300</name>
</gene>
<name>A0A1T2KW05_9GAMM</name>
<comment type="caution">
    <text evidence="2">The sequence shown here is derived from an EMBL/GenBank/DDBJ whole genome shotgun (WGS) entry which is preliminary data.</text>
</comment>
<feature type="region of interest" description="Disordered" evidence="1">
    <location>
        <begin position="1"/>
        <end position="39"/>
    </location>
</feature>
<dbReference type="AlphaFoldDB" id="A0A1T2KW05"/>
<feature type="region of interest" description="Disordered" evidence="1">
    <location>
        <begin position="63"/>
        <end position="97"/>
    </location>
</feature>
<reference evidence="2 3" key="1">
    <citation type="submission" date="2016-11" db="EMBL/GenBank/DDBJ databases">
        <title>Mixed transmission modes and dynamic genome evolution in an obligate animal-bacterial symbiosis.</title>
        <authorList>
            <person name="Russell S.L."/>
            <person name="Corbett-Detig R.B."/>
            <person name="Cavanaugh C.M."/>
        </authorList>
    </citation>
    <scope>NUCLEOTIDE SEQUENCE [LARGE SCALE GENOMIC DNA]</scope>
    <source>
        <strain evidence="2">Se-Cadez</strain>
    </source>
</reference>
<keyword evidence="3" id="KW-1185">Reference proteome</keyword>
<dbReference type="EMBL" id="MPRJ01000019">
    <property type="protein sequence ID" value="OOZ37038.1"/>
    <property type="molecule type" value="Genomic_DNA"/>
</dbReference>
<protein>
    <submittedName>
        <fullName evidence="2">Uncharacterized protein</fullName>
    </submittedName>
</protein>